<evidence type="ECO:0000256" key="1">
    <source>
        <dbReference type="SAM" id="Phobius"/>
    </source>
</evidence>
<gene>
    <name evidence="2" type="ORF">FSB73_02800</name>
</gene>
<sequence>MKAMNLAYVHKKPGCIKVQGGCIRRVRGLGCFILRTMFCLVILLINVAKGACQELNAKVTVVAPQLGTTIDASLVSNLEKQLTDFINQRKWTTDQFQPEEKINCNFSIALTSIAAQDVYEARLTVQAARPVYNTVYQSVLVNYQDAQFTFKYRPYQRLEFNASQVAGTEPLAANLTATIAYYINIILGLDYDSFELGKGQPFFKNAQNIVLAAPKASNIRGWQSFDGQRNRYYLANNLTAANMQDIHQVFYTYFRSGLDSMYSDPKTARSNILNALKALQKFNTQHPNSMIEQFFMESRTDELVGIFKEAPPDIKNEALPLLTELNANGGTKFNEALKN</sequence>
<evidence type="ECO:0000313" key="2">
    <source>
        <dbReference type="EMBL" id="QEC70772.1"/>
    </source>
</evidence>
<evidence type="ECO:0000313" key="3">
    <source>
        <dbReference type="Proteomes" id="UP000321291"/>
    </source>
</evidence>
<dbReference type="EMBL" id="CP042434">
    <property type="protein sequence ID" value="QEC70772.1"/>
    <property type="molecule type" value="Genomic_DNA"/>
</dbReference>
<keyword evidence="1" id="KW-0812">Transmembrane</keyword>
<dbReference type="InterPro" id="IPR032274">
    <property type="entry name" value="DUF4835"/>
</dbReference>
<name>A0A5B8VIL0_9BACT</name>
<keyword evidence="1" id="KW-1133">Transmembrane helix</keyword>
<dbReference type="Pfam" id="PF16119">
    <property type="entry name" value="DUF4835"/>
    <property type="match status" value="1"/>
</dbReference>
<dbReference type="AlphaFoldDB" id="A0A5B8VIL0"/>
<keyword evidence="3" id="KW-1185">Reference proteome</keyword>
<dbReference type="Proteomes" id="UP000321291">
    <property type="component" value="Chromosome"/>
</dbReference>
<dbReference type="KEGG" id="agi:FSB73_02800"/>
<organism evidence="2 3">
    <name type="scientific">Arachidicoccus ginsenosidivorans</name>
    <dbReference type="NCBI Taxonomy" id="496057"/>
    <lineage>
        <taxon>Bacteria</taxon>
        <taxon>Pseudomonadati</taxon>
        <taxon>Bacteroidota</taxon>
        <taxon>Chitinophagia</taxon>
        <taxon>Chitinophagales</taxon>
        <taxon>Chitinophagaceae</taxon>
        <taxon>Arachidicoccus</taxon>
    </lineage>
</organism>
<proteinExistence type="predicted"/>
<keyword evidence="1" id="KW-0472">Membrane</keyword>
<feature type="transmembrane region" description="Helical" evidence="1">
    <location>
        <begin position="29"/>
        <end position="48"/>
    </location>
</feature>
<protein>
    <submittedName>
        <fullName evidence="2">DUF4835 family protein</fullName>
    </submittedName>
</protein>
<accession>A0A5B8VIL0</accession>
<reference evidence="2 3" key="1">
    <citation type="journal article" date="2017" name="Int. J. Syst. Evol. Microbiol.">
        <title>Arachidicoccus ginsenosidivorans sp. nov., with ginsenoside-converting activity isolated from ginseng cultivating soil.</title>
        <authorList>
            <person name="Siddiqi M.Z."/>
            <person name="Aslam Z."/>
            <person name="Im W.T."/>
        </authorList>
    </citation>
    <scope>NUCLEOTIDE SEQUENCE [LARGE SCALE GENOMIC DNA]</scope>
    <source>
        <strain evidence="2 3">Gsoil 809</strain>
    </source>
</reference>